<dbReference type="Gene3D" id="3.40.50.150">
    <property type="entry name" value="Vaccinia Virus protein VP39"/>
    <property type="match status" value="1"/>
</dbReference>
<evidence type="ECO:0000313" key="2">
    <source>
        <dbReference type="EMBL" id="MBO3273237.1"/>
    </source>
</evidence>
<keyword evidence="2" id="KW-0489">Methyltransferase</keyword>
<organism evidence="2 3">
    <name type="scientific">Hymenobacter defluvii</name>
    <dbReference type="NCBI Taxonomy" id="2054411"/>
    <lineage>
        <taxon>Bacteria</taxon>
        <taxon>Pseudomonadati</taxon>
        <taxon>Bacteroidota</taxon>
        <taxon>Cytophagia</taxon>
        <taxon>Cytophagales</taxon>
        <taxon>Hymenobacteraceae</taxon>
        <taxon>Hymenobacter</taxon>
    </lineage>
</organism>
<dbReference type="EMBL" id="JAGETX010000028">
    <property type="protein sequence ID" value="MBO3273237.1"/>
    <property type="molecule type" value="Genomic_DNA"/>
</dbReference>
<proteinExistence type="predicted"/>
<keyword evidence="2" id="KW-0808">Transferase</keyword>
<evidence type="ECO:0000313" key="3">
    <source>
        <dbReference type="Proteomes" id="UP000670527"/>
    </source>
</evidence>
<dbReference type="RefSeq" id="WP_208309380.1">
    <property type="nucleotide sequence ID" value="NZ_JAGETX010000028.1"/>
</dbReference>
<reference evidence="2 3" key="1">
    <citation type="submission" date="2021-03" db="EMBL/GenBank/DDBJ databases">
        <authorList>
            <person name="Kim M.K."/>
        </authorList>
    </citation>
    <scope>NUCLEOTIDE SEQUENCE [LARGE SCALE GENOMIC DNA]</scope>
    <source>
        <strain evidence="2 3">BT507</strain>
    </source>
</reference>
<dbReference type="Pfam" id="PF08241">
    <property type="entry name" value="Methyltransf_11"/>
    <property type="match status" value="1"/>
</dbReference>
<gene>
    <name evidence="2" type="ORF">J4D97_21485</name>
</gene>
<feature type="domain" description="Methyltransferase type 11" evidence="1">
    <location>
        <begin position="42"/>
        <end position="133"/>
    </location>
</feature>
<dbReference type="InterPro" id="IPR029063">
    <property type="entry name" value="SAM-dependent_MTases_sf"/>
</dbReference>
<name>A0ABS3THT7_9BACT</name>
<dbReference type="SUPFAM" id="SSF53335">
    <property type="entry name" value="S-adenosyl-L-methionine-dependent methyltransferases"/>
    <property type="match status" value="1"/>
</dbReference>
<accession>A0ABS3THT7</accession>
<dbReference type="GO" id="GO:0008168">
    <property type="term" value="F:methyltransferase activity"/>
    <property type="evidence" value="ECO:0007669"/>
    <property type="project" value="UniProtKB-KW"/>
</dbReference>
<protein>
    <submittedName>
        <fullName evidence="2">Class I SAM-dependent methyltransferase</fullName>
    </submittedName>
</protein>
<dbReference type="GO" id="GO:0032259">
    <property type="term" value="P:methylation"/>
    <property type="evidence" value="ECO:0007669"/>
    <property type="project" value="UniProtKB-KW"/>
</dbReference>
<dbReference type="CDD" id="cd02440">
    <property type="entry name" value="AdoMet_MTases"/>
    <property type="match status" value="1"/>
</dbReference>
<dbReference type="InterPro" id="IPR013216">
    <property type="entry name" value="Methyltransf_11"/>
</dbReference>
<comment type="caution">
    <text evidence="2">The sequence shown here is derived from an EMBL/GenBank/DDBJ whole genome shotgun (WGS) entry which is preliminary data.</text>
</comment>
<sequence length="248" mass="28740">MDLTYEKKYHQLEEKHWWFAGRRSTVRQLVNELRIPHTSDILEIGCSAGPLQKQLAEDGYMSLTGIDISETAIALAKDRGIQNVSVMDGANLAFPDASFDVVIASDVLEHIQDEYQAIQEWKRVLRPGGRMLIFVPAFQLLWTQHDEINHHYRRYTGRRLRDALTQAELHLERSSYWNTFLFFPTSAIRLLQRVLPRRTKSNNYTGDLKEFPRWLNNGLTALLKVEDVLLRYTSLPVGVSVFAIVRKK</sequence>
<evidence type="ECO:0000259" key="1">
    <source>
        <dbReference type="Pfam" id="PF08241"/>
    </source>
</evidence>
<keyword evidence="3" id="KW-1185">Reference proteome</keyword>
<dbReference type="PANTHER" id="PTHR43861">
    <property type="entry name" value="TRANS-ACONITATE 2-METHYLTRANSFERASE-RELATED"/>
    <property type="match status" value="1"/>
</dbReference>
<dbReference type="Proteomes" id="UP000670527">
    <property type="component" value="Unassembled WGS sequence"/>
</dbReference>